<dbReference type="InterPro" id="IPR011701">
    <property type="entry name" value="MFS"/>
</dbReference>
<evidence type="ECO:0000313" key="7">
    <source>
        <dbReference type="EMBL" id="SJM68697.1"/>
    </source>
</evidence>
<sequence length="407" mass="43404">MFWLGQTLSQFGAQLGTVAMPVLAVTLLHASEWEVGVLNAANTAAFLIVGLPVGAWVDRFFKRRIMVRADLVRAAAMLAIPLLWYPGLLHIWHLWVIAAIIGIANVFFDVSYQSYIPALVHRDQISEANAKLEISGQISRLAGPAAGGALLAVLTAPLLFVGQAIGYLVSALCLWRVRDDERPAVRHPDARLVTEIKEGLGYVVRHRLIGPIAATTGIMNFFSTIIFTLLPILVLRTLSLNTVELGLIYSAGAVGGLLAASLTPWVAAKAGEGPSLVIGTLLTAVGMSGFPLSILAGGLRPSFAILACSMFVLTAGVLVYNIIQVSMRQKICPPRLLGRMNASIRFIVWGIMPIASLLAGLFGEVLGISAALWIGVGGSALATLPLVLSPLPRMRQLPAEQEDDGVR</sequence>
<dbReference type="GO" id="GO:0022857">
    <property type="term" value="F:transmembrane transporter activity"/>
    <property type="evidence" value="ECO:0007669"/>
    <property type="project" value="InterPro"/>
</dbReference>
<dbReference type="SUPFAM" id="SSF103473">
    <property type="entry name" value="MFS general substrate transporter"/>
    <property type="match status" value="1"/>
</dbReference>
<feature type="transmembrane region" description="Helical" evidence="6">
    <location>
        <begin position="303"/>
        <end position="323"/>
    </location>
</feature>
<dbReference type="EMBL" id="FUHW01000038">
    <property type="protein sequence ID" value="SJM68697.1"/>
    <property type="molecule type" value="Genomic_DNA"/>
</dbReference>
<reference evidence="7 8" key="1">
    <citation type="submission" date="2017-02" db="EMBL/GenBank/DDBJ databases">
        <authorList>
            <person name="Peterson S.W."/>
        </authorList>
    </citation>
    <scope>NUCLEOTIDE SEQUENCE [LARGE SCALE GENOMIC DNA]</scope>
    <source>
        <strain evidence="7 8">B Ar 00.02</strain>
    </source>
</reference>
<feature type="transmembrane region" description="Helical" evidence="6">
    <location>
        <begin position="82"/>
        <end position="108"/>
    </location>
</feature>
<dbReference type="GO" id="GO:0005886">
    <property type="term" value="C:plasma membrane"/>
    <property type="evidence" value="ECO:0007669"/>
    <property type="project" value="UniProtKB-SubCell"/>
</dbReference>
<accession>A0A1R4GKE3</accession>
<feature type="transmembrane region" description="Helical" evidence="6">
    <location>
        <begin position="149"/>
        <end position="175"/>
    </location>
</feature>
<feature type="transmembrane region" description="Helical" evidence="6">
    <location>
        <begin position="247"/>
        <end position="268"/>
    </location>
</feature>
<organism evidence="7 8">
    <name type="scientific">Arthrobacter rhombi</name>
    <dbReference type="NCBI Taxonomy" id="71253"/>
    <lineage>
        <taxon>Bacteria</taxon>
        <taxon>Bacillati</taxon>
        <taxon>Actinomycetota</taxon>
        <taxon>Actinomycetes</taxon>
        <taxon>Micrococcales</taxon>
        <taxon>Micrococcaceae</taxon>
        <taxon>Arthrobacter</taxon>
    </lineage>
</organism>
<feature type="transmembrane region" description="Helical" evidence="6">
    <location>
        <begin position="275"/>
        <end position="297"/>
    </location>
</feature>
<evidence type="ECO:0000256" key="4">
    <source>
        <dbReference type="ARBA" id="ARBA00022989"/>
    </source>
</evidence>
<dbReference type="PANTHER" id="PTHR23513:SF6">
    <property type="entry name" value="MAJOR FACILITATOR SUPERFAMILY ASSOCIATED DOMAIN-CONTAINING PROTEIN"/>
    <property type="match status" value="1"/>
</dbReference>
<dbReference type="Proteomes" id="UP000195913">
    <property type="component" value="Unassembled WGS sequence"/>
</dbReference>
<evidence type="ECO:0000256" key="5">
    <source>
        <dbReference type="ARBA" id="ARBA00023136"/>
    </source>
</evidence>
<feature type="transmembrane region" description="Helical" evidence="6">
    <location>
        <begin position="344"/>
        <end position="362"/>
    </location>
</feature>
<keyword evidence="8" id="KW-1185">Reference proteome</keyword>
<feature type="transmembrane region" description="Helical" evidence="6">
    <location>
        <begin position="368"/>
        <end position="388"/>
    </location>
</feature>
<name>A0A1R4GKE3_9MICC</name>
<evidence type="ECO:0000256" key="1">
    <source>
        <dbReference type="ARBA" id="ARBA00004651"/>
    </source>
</evidence>
<dbReference type="InterPro" id="IPR036259">
    <property type="entry name" value="MFS_trans_sf"/>
</dbReference>
<evidence type="ECO:0000256" key="6">
    <source>
        <dbReference type="SAM" id="Phobius"/>
    </source>
</evidence>
<feature type="transmembrane region" description="Helical" evidence="6">
    <location>
        <begin position="40"/>
        <end position="61"/>
    </location>
</feature>
<evidence type="ECO:0000313" key="8">
    <source>
        <dbReference type="Proteomes" id="UP000195913"/>
    </source>
</evidence>
<dbReference type="AlphaFoldDB" id="A0A1R4GKE3"/>
<evidence type="ECO:0000256" key="2">
    <source>
        <dbReference type="ARBA" id="ARBA00022475"/>
    </source>
</evidence>
<keyword evidence="5 6" id="KW-0472">Membrane</keyword>
<gene>
    <name evidence="7" type="ORF">FM101_11215</name>
</gene>
<comment type="subcellular location">
    <subcellularLocation>
        <location evidence="1">Cell membrane</location>
        <topology evidence="1">Multi-pass membrane protein</topology>
    </subcellularLocation>
</comment>
<feature type="transmembrane region" description="Helical" evidence="6">
    <location>
        <begin position="212"/>
        <end position="235"/>
    </location>
</feature>
<keyword evidence="3 6" id="KW-0812">Transmembrane</keyword>
<dbReference type="CDD" id="cd06173">
    <property type="entry name" value="MFS_MefA_like"/>
    <property type="match status" value="1"/>
</dbReference>
<dbReference type="Gene3D" id="1.20.1250.20">
    <property type="entry name" value="MFS general substrate transporter like domains"/>
    <property type="match status" value="1"/>
</dbReference>
<proteinExistence type="predicted"/>
<dbReference type="Pfam" id="PF07690">
    <property type="entry name" value="MFS_1"/>
    <property type="match status" value="1"/>
</dbReference>
<keyword evidence="4 6" id="KW-1133">Transmembrane helix</keyword>
<keyword evidence="2" id="KW-1003">Cell membrane</keyword>
<dbReference type="PANTHER" id="PTHR23513">
    <property type="entry name" value="INTEGRAL MEMBRANE EFFLUX PROTEIN-RELATED"/>
    <property type="match status" value="1"/>
</dbReference>
<protein>
    <submittedName>
        <fullName evidence="7">Major facilitator superfamily MFS_1</fullName>
    </submittedName>
</protein>
<evidence type="ECO:0000256" key="3">
    <source>
        <dbReference type="ARBA" id="ARBA00022692"/>
    </source>
</evidence>